<dbReference type="EMBL" id="ML210489">
    <property type="protein sequence ID" value="TFK17579.1"/>
    <property type="molecule type" value="Genomic_DNA"/>
</dbReference>
<dbReference type="Pfam" id="PF18759">
    <property type="entry name" value="Plavaka"/>
    <property type="match status" value="1"/>
</dbReference>
<feature type="region of interest" description="Disordered" evidence="1">
    <location>
        <begin position="1514"/>
        <end position="1537"/>
    </location>
</feature>
<accession>A0A5C3KBZ1</accession>
<dbReference type="Proteomes" id="UP000307440">
    <property type="component" value="Unassembled WGS sequence"/>
</dbReference>
<organism evidence="2 3">
    <name type="scientific">Coprinopsis marcescibilis</name>
    <name type="common">Agaric fungus</name>
    <name type="synonym">Psathyrella marcescibilis</name>
    <dbReference type="NCBI Taxonomy" id="230819"/>
    <lineage>
        <taxon>Eukaryota</taxon>
        <taxon>Fungi</taxon>
        <taxon>Dikarya</taxon>
        <taxon>Basidiomycota</taxon>
        <taxon>Agaricomycotina</taxon>
        <taxon>Agaricomycetes</taxon>
        <taxon>Agaricomycetidae</taxon>
        <taxon>Agaricales</taxon>
        <taxon>Agaricineae</taxon>
        <taxon>Psathyrellaceae</taxon>
        <taxon>Coprinopsis</taxon>
    </lineage>
</organism>
<reference evidence="2 3" key="1">
    <citation type="journal article" date="2019" name="Nat. Ecol. Evol.">
        <title>Megaphylogeny resolves global patterns of mushroom evolution.</title>
        <authorList>
            <person name="Varga T."/>
            <person name="Krizsan K."/>
            <person name="Foldi C."/>
            <person name="Dima B."/>
            <person name="Sanchez-Garcia M."/>
            <person name="Sanchez-Ramirez S."/>
            <person name="Szollosi G.J."/>
            <person name="Szarkandi J.G."/>
            <person name="Papp V."/>
            <person name="Albert L."/>
            <person name="Andreopoulos W."/>
            <person name="Angelini C."/>
            <person name="Antonin V."/>
            <person name="Barry K.W."/>
            <person name="Bougher N.L."/>
            <person name="Buchanan P."/>
            <person name="Buyck B."/>
            <person name="Bense V."/>
            <person name="Catcheside P."/>
            <person name="Chovatia M."/>
            <person name="Cooper J."/>
            <person name="Damon W."/>
            <person name="Desjardin D."/>
            <person name="Finy P."/>
            <person name="Geml J."/>
            <person name="Haridas S."/>
            <person name="Hughes K."/>
            <person name="Justo A."/>
            <person name="Karasinski D."/>
            <person name="Kautmanova I."/>
            <person name="Kiss B."/>
            <person name="Kocsube S."/>
            <person name="Kotiranta H."/>
            <person name="LaButti K.M."/>
            <person name="Lechner B.E."/>
            <person name="Liimatainen K."/>
            <person name="Lipzen A."/>
            <person name="Lukacs Z."/>
            <person name="Mihaltcheva S."/>
            <person name="Morgado L.N."/>
            <person name="Niskanen T."/>
            <person name="Noordeloos M.E."/>
            <person name="Ohm R.A."/>
            <person name="Ortiz-Santana B."/>
            <person name="Ovrebo C."/>
            <person name="Racz N."/>
            <person name="Riley R."/>
            <person name="Savchenko A."/>
            <person name="Shiryaev A."/>
            <person name="Soop K."/>
            <person name="Spirin V."/>
            <person name="Szebenyi C."/>
            <person name="Tomsovsky M."/>
            <person name="Tulloss R.E."/>
            <person name="Uehling J."/>
            <person name="Grigoriev I.V."/>
            <person name="Vagvolgyi C."/>
            <person name="Papp T."/>
            <person name="Martin F.M."/>
            <person name="Miettinen O."/>
            <person name="Hibbett D.S."/>
            <person name="Nagy L.G."/>
        </authorList>
    </citation>
    <scope>NUCLEOTIDE SEQUENCE [LARGE SCALE GENOMIC DNA]</scope>
    <source>
        <strain evidence="2 3">CBS 121175</strain>
    </source>
</reference>
<proteinExistence type="predicted"/>
<feature type="region of interest" description="Disordered" evidence="1">
    <location>
        <begin position="1583"/>
        <end position="1630"/>
    </location>
</feature>
<feature type="compositionally biased region" description="Acidic residues" evidence="1">
    <location>
        <begin position="622"/>
        <end position="636"/>
    </location>
</feature>
<evidence type="ECO:0000313" key="3">
    <source>
        <dbReference type="Proteomes" id="UP000307440"/>
    </source>
</evidence>
<dbReference type="STRING" id="230819.A0A5C3KBZ1"/>
<feature type="compositionally biased region" description="Pro residues" evidence="1">
    <location>
        <begin position="1028"/>
        <end position="1044"/>
    </location>
</feature>
<keyword evidence="3" id="KW-1185">Reference proteome</keyword>
<feature type="region of interest" description="Disordered" evidence="1">
    <location>
        <begin position="615"/>
        <end position="645"/>
    </location>
</feature>
<evidence type="ECO:0000313" key="2">
    <source>
        <dbReference type="EMBL" id="TFK17579.1"/>
    </source>
</evidence>
<name>A0A5C3KBZ1_COPMA</name>
<feature type="compositionally biased region" description="Basic and acidic residues" evidence="1">
    <location>
        <begin position="1451"/>
        <end position="1461"/>
    </location>
</feature>
<gene>
    <name evidence="2" type="ORF">FA15DRAFT_661341</name>
</gene>
<dbReference type="OrthoDB" id="3239511at2759"/>
<sequence length="1630" mass="180723">MVEHELSMRGYALQEQQNLRTMVAQASLGGQSSGSSGAAGPQLAAGIPVVALQTPGVPAVTLQTSGLPAVAPQPSPHAYLPQDPARLGTGPVLPTEHRLASASHLPVANPIQLPLAGADRRCPPDALHPGGQPPAAIATTTRSASASAPVSSAIPAPIPTPQYTFFNRPQPLWVPEFPNHPRNDDFFTQYHPFSTNPHRHERFEDYRRQHHENPSQIASFLRLFDHVKTNEDEITIKDYHTLEGYWNSGAAKLTKFEPETVKLVYKNEVREYTLQYRPLKDWAFDLVKDPLLAPFFEWDARKLFKYDKASNKWEHFINEPWTADKLWDFRSSLPKEGKPLPFIFYSDKTQLSSFGTVKAYPVFVRLANLPIVIRNGSEECLGGGRIVAWLPIVEETEEDTGTTAFANHKQELYHACLRVLFRSIAYASHHGYHVVCGDFIIRHLFPGILIVSADYEEQCIIALIRGVKGKCLCPVCLADIAKDTERRVDHALGLSATAANAYLADQSQCPVKSAFADLDRRGTDVFEALSWDRLHAYANGLGAKHIWTELLQFIKDNFDKSAWVELTRQQVLLIYSGLYHFNKVLSTKFQDGNKNEAMMKIAIFIAVNLVENQAVSESDSSGSEDESGPELDEGGDSEGNNAEADNSDDILDILASLENHTEDTLHQVTEALSVFQTQLEAYIEYEGPGGKNWVFPKAHTHCHMVRDILLKGATRNYNTKPNESMHRLLKSFYQHMTNFKNFDKTIGMMVKVTTLIRPTPPNHFPDTPGSNFEDDVTGSDKVTGSVVYEVTKTTKRRIKIKVSVEYDFGTILFGSPDGGRISIAKFASILSDDGLTSDMGTLLKTFVKNSPVPVVRINLNSSSTVFRFLRVLYESKVTWESQTDILQCTKQWYKKGARRDSVMVDVEGVPEFGRLLSLFTLEVQESWPGQAHTPLALVKLYDHPVSNEERATDKRLGLHRGPPKSIDSLWYPEHLNAISSFLLALAMSCSCAHEGPGVPVPFFGANARRAMLIDANEDMYANNEPDPPEMQAPPAPALQAPPEPAEQRPFNPLLALMQLTILATTQDILTGRADFSTTLTKAQATISSLEGFIKSLQLEYEAVKTQNRHLTVELALFRVDPSKENLKALLNPSQSAKKIRTSDDSTMLCRQLIFLRDLHLKASAFLHPLPPDNAEEHPDRFKSTERRRLGQTAELYEVLPVTSHTLLLTTPLFRDNMMSTYHDTRRIILNNIRAKVAYRVFNFLNPTPGIYDADQGNARAEHADFRAFIKPLPSTRNPTKNSLYRPSMFPECQQQTADQLLWCNWLGWLLRGTVFGPTSVPNPQTGKGGKIATNSTGHLWGLNALTPGFIAFSVVATIFIHSSNNNYAEIGPDSHINYATIYSFIKCYIMEKLREKDTFMGETIAFLSDIVFKDLKKKHGGLDARDNVEDAIMEGMADLSLRAHNSEANTNDDRAGGDHSSGHINANNSNFVLVNGTSNQTANDDDIDSNANASMDEHFDYIPKHRLSMDTLDQRPQLPAIPPPQALGPPPTPPQTLVLPPTPPQALGPPPTPLLHLPMQTLGAAVSNPTGPGAGGVGVAVMPPNHENDDSTNMNTGHLPALSKGKKRKAVKGAPPTHRSNRIGSFSQQE</sequence>
<feature type="region of interest" description="Disordered" evidence="1">
    <location>
        <begin position="1019"/>
        <end position="1045"/>
    </location>
</feature>
<feature type="compositionally biased region" description="Pro residues" evidence="1">
    <location>
        <begin position="1519"/>
        <end position="1537"/>
    </location>
</feature>
<dbReference type="InterPro" id="IPR041078">
    <property type="entry name" value="Plavaka"/>
</dbReference>
<evidence type="ECO:0000256" key="1">
    <source>
        <dbReference type="SAM" id="MobiDB-lite"/>
    </source>
</evidence>
<feature type="region of interest" description="Disordered" evidence="1">
    <location>
        <begin position="1447"/>
        <end position="1470"/>
    </location>
</feature>
<protein>
    <submittedName>
        <fullName evidence="2">Uncharacterized protein</fullName>
    </submittedName>
</protein>